<dbReference type="Proteomes" id="UP000095003">
    <property type="component" value="Unassembled WGS sequence"/>
</dbReference>
<name>A0A1E3AUN2_9FIRM</name>
<evidence type="ECO:0000259" key="2">
    <source>
        <dbReference type="Pfam" id="PF10882"/>
    </source>
</evidence>
<dbReference type="InterPro" id="IPR027783">
    <property type="entry name" value="Bacterial_PH-related"/>
</dbReference>
<organism evidence="3 4">
    <name type="scientific">Eisenbergiella tayi</name>
    <dbReference type="NCBI Taxonomy" id="1432052"/>
    <lineage>
        <taxon>Bacteria</taxon>
        <taxon>Bacillati</taxon>
        <taxon>Bacillota</taxon>
        <taxon>Clostridia</taxon>
        <taxon>Lachnospirales</taxon>
        <taxon>Lachnospiraceae</taxon>
        <taxon>Eisenbergiella</taxon>
    </lineage>
</organism>
<sequence length="142" mass="16488">MGNISLKRNRRLNILIVMVIFAGMTFYCLFMGRSQEIMLKFESARLQIVYPDTSIELPYSSIRNISYMEFPEFGSCIKGGKEKIYQYGIWENELWGRYYMCVYSTSPTCIVIDAGEDIYVISGDSEITTSEIYNKFVEILRA</sequence>
<dbReference type="GeneID" id="93303484"/>
<proteinExistence type="predicted"/>
<evidence type="ECO:0000313" key="3">
    <source>
        <dbReference type="EMBL" id="ODM12407.1"/>
    </source>
</evidence>
<keyword evidence="1" id="KW-1133">Transmembrane helix</keyword>
<accession>A0A1E3AUN2</accession>
<keyword evidence="1" id="KW-0472">Membrane</keyword>
<feature type="domain" description="Bacterial Pleckstrin homology" evidence="2">
    <location>
        <begin position="46"/>
        <end position="124"/>
    </location>
</feature>
<reference evidence="3 4" key="1">
    <citation type="submission" date="2016-07" db="EMBL/GenBank/DDBJ databases">
        <title>Characterization of isolates of Eisenbergiella tayi derived from blood cultures, using whole genome sequencing.</title>
        <authorList>
            <person name="Burdz T."/>
            <person name="Wiebe D."/>
            <person name="Huynh C."/>
            <person name="Bernard K."/>
        </authorList>
    </citation>
    <scope>NUCLEOTIDE SEQUENCE [LARGE SCALE GENOMIC DNA]</scope>
    <source>
        <strain evidence="3 4">NML 120489</strain>
    </source>
</reference>
<evidence type="ECO:0000313" key="4">
    <source>
        <dbReference type="Proteomes" id="UP000095003"/>
    </source>
</evidence>
<protein>
    <recommendedName>
        <fullName evidence="2">Bacterial Pleckstrin homology domain-containing protein</fullName>
    </recommendedName>
</protein>
<feature type="transmembrane region" description="Helical" evidence="1">
    <location>
        <begin position="12"/>
        <end position="32"/>
    </location>
</feature>
<comment type="caution">
    <text evidence="3">The sequence shown here is derived from an EMBL/GenBank/DDBJ whole genome shotgun (WGS) entry which is preliminary data.</text>
</comment>
<keyword evidence="1" id="KW-0812">Transmembrane</keyword>
<dbReference type="RefSeq" id="WP_069155400.1">
    <property type="nucleotide sequence ID" value="NZ_DBFYTC010000223.1"/>
</dbReference>
<dbReference type="AlphaFoldDB" id="A0A1E3AUN2"/>
<dbReference type="EMBL" id="MCGI01000001">
    <property type="protein sequence ID" value="ODM12407.1"/>
    <property type="molecule type" value="Genomic_DNA"/>
</dbReference>
<gene>
    <name evidence="3" type="ORF">BEH84_00121</name>
</gene>
<evidence type="ECO:0000256" key="1">
    <source>
        <dbReference type="SAM" id="Phobius"/>
    </source>
</evidence>
<dbReference type="Pfam" id="PF10882">
    <property type="entry name" value="bPH_5"/>
    <property type="match status" value="1"/>
</dbReference>